<dbReference type="AlphaFoldDB" id="Q9CX20"/>
<reference evidence="1" key="2">
    <citation type="journal article" date="2000" name="Genome Res.">
        <title>Normalization and subtraction of cap-trapper-selected cDNAs to prepare full-length cDNA libraries for rapid discovery of new genes.</title>
        <authorList>
            <person name="Carninci P."/>
            <person name="Shibata Y."/>
            <person name="Hayatsu N."/>
            <person name="Sugahara Y."/>
            <person name="Shibata K."/>
            <person name="Itoh M."/>
            <person name="Konno H."/>
            <person name="Okazaki Y."/>
            <person name="Muramatsu M."/>
            <person name="Hayashizaki Y."/>
        </authorList>
    </citation>
    <scope>NUCLEOTIDE SEQUENCE</scope>
    <source>
        <strain evidence="1">C57BL/6J</strain>
        <tissue evidence="1">Embryonic body between diaphragm region and neck</tissue>
    </source>
</reference>
<name>Q9CX20_MOUSE</name>
<sequence length="110" mass="11968">MLSFCCRKFGHSDHCPAVAGSCQPVQQVVLPHWAAWSLTKQLPTGHEGSQQPGHHEALKSFPGQLHRASICPMSCAVTICKGSLSSVRGEWTGTVLPGRRTEKQCYLSQP</sequence>
<reference evidence="1" key="5">
    <citation type="journal article" date="2001" name="Nature">
        <title>Functional annotation of a full-length mouse cDNA collection.</title>
        <authorList>
            <consortium name="The RIKEN Genome Exploration Research Group Phase II Team and the FANTOM Consortium"/>
        </authorList>
    </citation>
    <scope>NUCLEOTIDE SEQUENCE</scope>
    <source>
        <strain evidence="1">C57BL/6J</strain>
        <tissue evidence="1">Embryonic body between diaphragm region and neck</tissue>
    </source>
</reference>
<reference evidence="1" key="1">
    <citation type="journal article" date="1999" name="Methods Enzymol.">
        <title>High-efficiency full-length cDNA cloning.</title>
        <authorList>
            <person name="Carninci P."/>
            <person name="Hayashizaki Y."/>
        </authorList>
    </citation>
    <scope>NUCLEOTIDE SEQUENCE</scope>
    <source>
        <strain evidence="1">C57BL/6J</strain>
        <tissue evidence="1">Embryonic body between diaphragm region and neck</tissue>
    </source>
</reference>
<reference evidence="1" key="8">
    <citation type="journal article" date="2005" name="Science">
        <title>Antisense Transcription in the Mammalian Transcriptome.</title>
        <authorList>
            <consortium name="RIKEN Genome Exploration Research Group and Genome Science Group (Genome Network Project Core Group) and the FANTOM Consortium"/>
        </authorList>
    </citation>
    <scope>NUCLEOTIDE SEQUENCE</scope>
    <source>
        <strain evidence="1">C57BL/6J</strain>
        <tissue evidence="1">Embryonic body between diaphragm region and neck</tissue>
    </source>
</reference>
<reference evidence="1" key="4">
    <citation type="submission" date="2000-08" db="EMBL/GenBank/DDBJ databases">
        <authorList>
            <person name="Adachi J."/>
            <person name="Aizawa K."/>
            <person name="Akahira S."/>
            <person name="Akimura T."/>
            <person name="Arai A."/>
            <person name="Aono H."/>
            <person name="Arakawa T."/>
            <person name="Bono H."/>
            <person name="Carninci P."/>
            <person name="Fukuda S."/>
            <person name="Fukunishi Y."/>
            <person name="Furuno M."/>
            <person name="Hanagaki T."/>
            <person name="Hara A."/>
            <person name="Hayatsu N."/>
            <person name="Hiramoto K."/>
            <person name="Hiraoka T."/>
            <person name="Hori F."/>
            <person name="Imotani K."/>
            <person name="Ishii Y."/>
            <person name="Itoh M."/>
            <person name="Izawa M."/>
            <person name="Kasukawa T."/>
            <person name="Kato H."/>
            <person name="Kawai J."/>
            <person name="Kojima Y."/>
            <person name="Konno H."/>
            <person name="Kouda M."/>
            <person name="Koya S."/>
            <person name="Kurihara C."/>
            <person name="Matsuyama T."/>
            <person name="Miyazaki A."/>
            <person name="Nishi K."/>
            <person name="Nomura K."/>
            <person name="Numazaki R."/>
            <person name="Ohno M."/>
            <person name="Okazaki Y."/>
            <person name="Okido T."/>
            <person name="Owa C."/>
            <person name="Saito H."/>
            <person name="Saito R."/>
            <person name="Sakai C."/>
            <person name="Sakai K."/>
            <person name="Sano H."/>
            <person name="Sasaki D."/>
            <person name="Shibata K."/>
            <person name="Shibata Y."/>
            <person name="Shinagawa A."/>
            <person name="Shiraki T."/>
            <person name="Sogabe Y."/>
            <person name="Suzuki H."/>
            <person name="Tagami M."/>
            <person name="Tagawa A."/>
            <person name="Takahashi F."/>
            <person name="Tanaka T."/>
            <person name="Tejima Y."/>
            <person name="Toya T."/>
            <person name="Yamamura T."/>
            <person name="Yasunishi A."/>
            <person name="Yoshida K."/>
            <person name="Yoshino M."/>
            <person name="Muramatsu M."/>
            <person name="Hayashizaki Y."/>
        </authorList>
    </citation>
    <scope>NUCLEOTIDE SEQUENCE</scope>
    <source>
        <strain evidence="1">C57BL/6J</strain>
        <tissue evidence="1">Embryonic body between diaphragm region and neck</tissue>
    </source>
</reference>
<organism evidence="1">
    <name type="scientific">Mus musculus</name>
    <name type="common">Mouse</name>
    <dbReference type="NCBI Taxonomy" id="10090"/>
    <lineage>
        <taxon>Eukaryota</taxon>
        <taxon>Metazoa</taxon>
        <taxon>Chordata</taxon>
        <taxon>Craniata</taxon>
        <taxon>Vertebrata</taxon>
        <taxon>Euteleostomi</taxon>
        <taxon>Mammalia</taxon>
        <taxon>Eutheria</taxon>
        <taxon>Euarchontoglires</taxon>
        <taxon>Glires</taxon>
        <taxon>Rodentia</taxon>
        <taxon>Myomorpha</taxon>
        <taxon>Muroidea</taxon>
        <taxon>Muridae</taxon>
        <taxon>Murinae</taxon>
        <taxon>Mus</taxon>
        <taxon>Mus</taxon>
    </lineage>
</organism>
<reference evidence="1" key="7">
    <citation type="journal article" date="2005" name="Science">
        <title>The Transcriptional Landscape of the Mammalian Genome.</title>
        <authorList>
            <consortium name="The FANTOM Consortium"/>
            <consortium name="Riken Genome Exploration Research Group and Genome Science Group (Genome Network Project Core Group)"/>
        </authorList>
    </citation>
    <scope>NUCLEOTIDE SEQUENCE</scope>
    <source>
        <strain evidence="1">C57BL/6J</strain>
        <tissue evidence="1">Embryonic body between diaphragm region and neck</tissue>
    </source>
</reference>
<proteinExistence type="evidence at transcript level"/>
<reference evidence="1" key="6">
    <citation type="journal article" date="2002" name="Nature">
        <title>Analysis of the mouse transcriptome based on functional annotation of 60,770 full-length cDNAs.</title>
        <authorList>
            <consortium name="The FANTOM Consortium and the RIKEN Genome Exploration Research Group Phase I and II Team"/>
        </authorList>
    </citation>
    <scope>NUCLEOTIDE SEQUENCE</scope>
    <source>
        <strain evidence="1">C57BL/6J</strain>
        <tissue evidence="1">Embryonic body between diaphragm region and neck</tissue>
    </source>
</reference>
<evidence type="ECO:0000313" key="1">
    <source>
        <dbReference type="EMBL" id="BAB32117.1"/>
    </source>
</evidence>
<protein>
    <submittedName>
        <fullName evidence="1">Uncharacterized protein</fullName>
    </submittedName>
</protein>
<reference evidence="1" key="3">
    <citation type="journal article" date="2000" name="Genome Res.">
        <title>RIKEN integrated sequence analysis (RISA) system--384-format sequencing pipeline with 384 multicapillary sequencer.</title>
        <authorList>
            <person name="Shibata K."/>
            <person name="Itoh M."/>
            <person name="Aizawa K."/>
            <person name="Nagaoka S."/>
            <person name="Sasaki N."/>
            <person name="Carninci P."/>
            <person name="Konno H."/>
            <person name="Akiyama J."/>
            <person name="Nishi K."/>
            <person name="Kitsunai T."/>
            <person name="Tashiro H."/>
            <person name="Itoh M."/>
            <person name="Sumi N."/>
            <person name="Ishii Y."/>
            <person name="Nakamura S."/>
            <person name="Hazama M."/>
            <person name="Nishine T."/>
            <person name="Harada A."/>
            <person name="Yamamoto R."/>
            <person name="Matsumoto H."/>
            <person name="Sakaguchi S."/>
            <person name="Ikegami T."/>
            <person name="Kashiwagi K."/>
            <person name="Fujiwake S."/>
            <person name="Inoue K."/>
            <person name="Togawa Y."/>
            <person name="Izawa M."/>
            <person name="Ohara E."/>
            <person name="Watahiki M."/>
            <person name="Yoneda Y."/>
            <person name="Ishikawa T."/>
            <person name="Ozawa K."/>
            <person name="Tanaka T."/>
            <person name="Matsuura S."/>
            <person name="Kawai J."/>
            <person name="Okazaki Y."/>
            <person name="Muramatsu M."/>
            <person name="Inoue Y."/>
            <person name="Kira A."/>
            <person name="Hayashizaki Y."/>
        </authorList>
    </citation>
    <scope>NUCLEOTIDE SEQUENCE</scope>
    <source>
        <strain evidence="1">C57BL/6J</strain>
        <tissue evidence="1">Embryonic body between diaphragm region and neck</tissue>
    </source>
</reference>
<accession>Q9CX20</accession>
<dbReference type="EMBL" id="AK020484">
    <property type="protein sequence ID" value="BAB32117.1"/>
    <property type="molecule type" value="mRNA"/>
</dbReference>